<evidence type="ECO:0000313" key="2">
    <source>
        <dbReference type="Proteomes" id="UP000284562"/>
    </source>
</evidence>
<sequence length="197" mass="22267">MKKTIVTWILMLLVIPMYSQKGEYYIKEGRSKSLHYGRYIEDFGGSIYIGSMNLPSIGSEMIGGFECTIWNFYFDYMGAALGHSKSVNVGKWENQKTGSTFHFGYRLSIYRNFAITPIIGRATMEIGTVDGCDYSVDNEGNIINSFNVEGRESKQDYGAIISYDFGRVRDNHTDCCLKLSFGLTKYCIWGGIGFSLK</sequence>
<reference evidence="1 2" key="1">
    <citation type="submission" date="2018-08" db="EMBL/GenBank/DDBJ databases">
        <title>A genome reference for cultivated species of the human gut microbiota.</title>
        <authorList>
            <person name="Zou Y."/>
            <person name="Xue W."/>
            <person name="Luo G."/>
        </authorList>
    </citation>
    <scope>NUCLEOTIDE SEQUENCE [LARGE SCALE GENOMIC DNA]</scope>
    <source>
        <strain evidence="1 2">AF43-2</strain>
    </source>
</reference>
<evidence type="ECO:0000313" key="1">
    <source>
        <dbReference type="EMBL" id="RHK48931.1"/>
    </source>
</evidence>
<gene>
    <name evidence="1" type="ORF">DW064_05945</name>
</gene>
<dbReference type="EMBL" id="QRNN01000016">
    <property type="protein sequence ID" value="RHK48931.1"/>
    <property type="molecule type" value="Genomic_DNA"/>
</dbReference>
<accession>A0AA93BM09</accession>
<dbReference type="AlphaFoldDB" id="A0AA93BM09"/>
<organism evidence="1 2">
    <name type="scientific">Segatella copri</name>
    <dbReference type="NCBI Taxonomy" id="165179"/>
    <lineage>
        <taxon>Bacteria</taxon>
        <taxon>Pseudomonadati</taxon>
        <taxon>Bacteroidota</taxon>
        <taxon>Bacteroidia</taxon>
        <taxon>Bacteroidales</taxon>
        <taxon>Prevotellaceae</taxon>
        <taxon>Segatella</taxon>
    </lineage>
</organism>
<comment type="caution">
    <text evidence="1">The sequence shown here is derived from an EMBL/GenBank/DDBJ whole genome shotgun (WGS) entry which is preliminary data.</text>
</comment>
<protein>
    <submittedName>
        <fullName evidence="1">Uncharacterized protein</fullName>
    </submittedName>
</protein>
<dbReference type="Proteomes" id="UP000284562">
    <property type="component" value="Unassembled WGS sequence"/>
</dbReference>
<proteinExistence type="predicted"/>
<name>A0AA93BM09_9BACT</name>